<dbReference type="EMBL" id="VIFY01000188">
    <property type="protein sequence ID" value="TQB68810.1"/>
    <property type="molecule type" value="Genomic_DNA"/>
</dbReference>
<reference evidence="4 5" key="1">
    <citation type="submission" date="2019-06" db="EMBL/GenBank/DDBJ databases">
        <title>Wine fermentation using esterase from Monascus purpureus.</title>
        <authorList>
            <person name="Geng C."/>
            <person name="Zhang Y."/>
        </authorList>
    </citation>
    <scope>NUCLEOTIDE SEQUENCE [LARGE SCALE GENOMIC DNA]</scope>
    <source>
        <strain evidence="4">HQ1</strain>
    </source>
</reference>
<dbReference type="GO" id="GO:0043386">
    <property type="term" value="P:mycotoxin biosynthetic process"/>
    <property type="evidence" value="ECO:0007669"/>
    <property type="project" value="InterPro"/>
</dbReference>
<evidence type="ECO:0000313" key="4">
    <source>
        <dbReference type="EMBL" id="TQB68810.1"/>
    </source>
</evidence>
<dbReference type="STRING" id="5098.A0A507QP91"/>
<dbReference type="OrthoDB" id="3687641at2759"/>
<dbReference type="Pfam" id="PF11807">
    <property type="entry name" value="UstYa"/>
    <property type="match status" value="1"/>
</dbReference>
<feature type="transmembrane region" description="Helical" evidence="3">
    <location>
        <begin position="45"/>
        <end position="65"/>
    </location>
</feature>
<comment type="caution">
    <text evidence="4">The sequence shown here is derived from an EMBL/GenBank/DDBJ whole genome shotgun (WGS) entry which is preliminary data.</text>
</comment>
<evidence type="ECO:0000256" key="1">
    <source>
        <dbReference type="ARBA" id="ARBA00004685"/>
    </source>
</evidence>
<keyword evidence="3" id="KW-0472">Membrane</keyword>
<dbReference type="Proteomes" id="UP000319663">
    <property type="component" value="Unassembled WGS sequence"/>
</dbReference>
<comment type="similarity">
    <text evidence="2">Belongs to the ustYa family.</text>
</comment>
<proteinExistence type="inferred from homology"/>
<protein>
    <recommendedName>
        <fullName evidence="6">Tat pathway signal sequence</fullName>
    </recommendedName>
</protein>
<comment type="pathway">
    <text evidence="1">Mycotoxin biosynthesis.</text>
</comment>
<gene>
    <name evidence="4" type="ORF">MPDQ_002712</name>
</gene>
<keyword evidence="5" id="KW-1185">Reference proteome</keyword>
<evidence type="ECO:0000256" key="3">
    <source>
        <dbReference type="SAM" id="Phobius"/>
    </source>
</evidence>
<dbReference type="PANTHER" id="PTHR33365:SF4">
    <property type="entry name" value="CYCLOCHLOROTINE BIOSYNTHESIS PROTEIN O"/>
    <property type="match status" value="1"/>
</dbReference>
<accession>A0A507QP91</accession>
<evidence type="ECO:0000313" key="5">
    <source>
        <dbReference type="Proteomes" id="UP000319663"/>
    </source>
</evidence>
<organism evidence="4 5">
    <name type="scientific">Monascus purpureus</name>
    <name type="common">Red mold</name>
    <name type="synonym">Monascus anka</name>
    <dbReference type="NCBI Taxonomy" id="5098"/>
    <lineage>
        <taxon>Eukaryota</taxon>
        <taxon>Fungi</taxon>
        <taxon>Dikarya</taxon>
        <taxon>Ascomycota</taxon>
        <taxon>Pezizomycotina</taxon>
        <taxon>Eurotiomycetes</taxon>
        <taxon>Eurotiomycetidae</taxon>
        <taxon>Eurotiales</taxon>
        <taxon>Aspergillaceae</taxon>
        <taxon>Monascus</taxon>
    </lineage>
</organism>
<dbReference type="PANTHER" id="PTHR33365">
    <property type="entry name" value="YALI0B05434P"/>
    <property type="match status" value="1"/>
</dbReference>
<evidence type="ECO:0000256" key="2">
    <source>
        <dbReference type="ARBA" id="ARBA00035112"/>
    </source>
</evidence>
<keyword evidence="3" id="KW-0812">Transmembrane</keyword>
<dbReference type="InterPro" id="IPR021765">
    <property type="entry name" value="UstYa-like"/>
</dbReference>
<sequence>MSADYKGLHADERQSSFEAERLLDSTNEQPVAHQGIGNQRLHLRILYVIIVGLLVLVAILSSLLVKIRGNNPQLALWSPVNDIIDYKTVTFDAFFLGHESPWTRGPKEVKDELWNATYQFGISWITKEEASRMVNQTLPAPHDPDKYMIQLEVFHNLHCLNMLRKSLYPDEYPEMWEYHKNGTVNHNTLQSLHMDHCVDALRQSTMCEADITPIPFVHNYFGRGVFPSIVATHTCRDFGVISKWAKEREVKDYKAH</sequence>
<dbReference type="AlphaFoldDB" id="A0A507QP91"/>
<keyword evidence="3" id="KW-1133">Transmembrane helix</keyword>
<evidence type="ECO:0008006" key="6">
    <source>
        <dbReference type="Google" id="ProtNLM"/>
    </source>
</evidence>
<name>A0A507QP91_MONPU</name>